<proteinExistence type="predicted"/>
<keyword evidence="3" id="KW-1185">Reference proteome</keyword>
<evidence type="ECO:0000313" key="3">
    <source>
        <dbReference type="Proteomes" id="UP000433050"/>
    </source>
</evidence>
<dbReference type="AlphaFoldDB" id="A0A5S9PBY9"/>
<dbReference type="InterPro" id="IPR037401">
    <property type="entry name" value="SnoaL-like"/>
</dbReference>
<sequence length="125" mass="13813">MARIADIDRIDITDILNKVAYILDSKEYGRMGEVFADDIQFSNPGRLTATGLDELKTAFENFPAPSLSHHITNLLLSGNEDGTVKALCKALSQRADKSMAAAEYTDVLKKTPMGWRIASRTIRPL</sequence>
<dbReference type="Gene3D" id="3.10.450.50">
    <property type="match status" value="1"/>
</dbReference>
<evidence type="ECO:0000259" key="1">
    <source>
        <dbReference type="Pfam" id="PF13577"/>
    </source>
</evidence>
<accession>A0A5S9PBY9</accession>
<evidence type="ECO:0000313" key="2">
    <source>
        <dbReference type="EMBL" id="CAA0101177.1"/>
    </source>
</evidence>
<dbReference type="RefSeq" id="WP_144344431.1">
    <property type="nucleotide sequence ID" value="NZ_CACSAS010000001.1"/>
</dbReference>
<dbReference type="EMBL" id="CACSAS010000001">
    <property type="protein sequence ID" value="CAA0101177.1"/>
    <property type="molecule type" value="Genomic_DNA"/>
</dbReference>
<name>A0A5S9PBY9_9HYPH</name>
<feature type="domain" description="SnoaL-like" evidence="1">
    <location>
        <begin position="8"/>
        <end position="121"/>
    </location>
</feature>
<gene>
    <name evidence="2" type="ORF">STARVERO_02722</name>
</gene>
<protein>
    <recommendedName>
        <fullName evidence="1">SnoaL-like domain-containing protein</fullName>
    </recommendedName>
</protein>
<dbReference type="InterPro" id="IPR032710">
    <property type="entry name" value="NTF2-like_dom_sf"/>
</dbReference>
<dbReference type="Pfam" id="PF13577">
    <property type="entry name" value="SnoaL_4"/>
    <property type="match status" value="1"/>
</dbReference>
<reference evidence="2 3" key="1">
    <citation type="submission" date="2019-12" db="EMBL/GenBank/DDBJ databases">
        <authorList>
            <person name="Reyes-Prieto M."/>
        </authorList>
    </citation>
    <scope>NUCLEOTIDE SEQUENCE [LARGE SCALE GENOMIC DNA]</scope>
    <source>
        <strain evidence="2">HF14-78462</strain>
    </source>
</reference>
<dbReference type="SUPFAM" id="SSF54427">
    <property type="entry name" value="NTF2-like"/>
    <property type="match status" value="1"/>
</dbReference>
<dbReference type="Proteomes" id="UP000433050">
    <property type="component" value="Unassembled WGS sequence"/>
</dbReference>
<organism evidence="2 3">
    <name type="scientific">Starkeya nomas</name>
    <dbReference type="NCBI Taxonomy" id="2666134"/>
    <lineage>
        <taxon>Bacteria</taxon>
        <taxon>Pseudomonadati</taxon>
        <taxon>Pseudomonadota</taxon>
        <taxon>Alphaproteobacteria</taxon>
        <taxon>Hyphomicrobiales</taxon>
        <taxon>Xanthobacteraceae</taxon>
        <taxon>Starkeya</taxon>
    </lineage>
</organism>